<dbReference type="FunFam" id="2.160.20.10:FF:000001">
    <property type="entry name" value="Pectinesterase"/>
    <property type="match status" value="1"/>
</dbReference>
<proteinExistence type="predicted"/>
<dbReference type="InterPro" id="IPR000070">
    <property type="entry name" value="Pectinesterase_cat"/>
</dbReference>
<accession>A0AAP0F9P0</accession>
<dbReference type="AlphaFoldDB" id="A0AAP0F9P0"/>
<dbReference type="GO" id="GO:0045490">
    <property type="term" value="P:pectin catabolic process"/>
    <property type="evidence" value="ECO:0007669"/>
    <property type="project" value="UniProtKB-UniRule"/>
</dbReference>
<evidence type="ECO:0000256" key="3">
    <source>
        <dbReference type="ARBA" id="ARBA00023085"/>
    </source>
</evidence>
<reference evidence="7 8" key="1">
    <citation type="submission" date="2024-01" db="EMBL/GenBank/DDBJ databases">
        <title>Genome assemblies of Stephania.</title>
        <authorList>
            <person name="Yang L."/>
        </authorList>
    </citation>
    <scope>NUCLEOTIDE SEQUENCE [LARGE SCALE GENOMIC DNA]</scope>
    <source>
        <strain evidence="7">QJT</strain>
        <tissue evidence="7">Leaf</tissue>
    </source>
</reference>
<keyword evidence="8" id="KW-1185">Reference proteome</keyword>
<keyword evidence="2 5" id="KW-0378">Hydrolase</keyword>
<gene>
    <name evidence="7" type="ORF">Sjap_020463</name>
</gene>
<dbReference type="GO" id="GO:0030599">
    <property type="term" value="F:pectinesterase activity"/>
    <property type="evidence" value="ECO:0007669"/>
    <property type="project" value="UniProtKB-UniRule"/>
</dbReference>
<evidence type="ECO:0000313" key="8">
    <source>
        <dbReference type="Proteomes" id="UP001417504"/>
    </source>
</evidence>
<evidence type="ECO:0000259" key="6">
    <source>
        <dbReference type="Pfam" id="PF01095"/>
    </source>
</evidence>
<evidence type="ECO:0000256" key="4">
    <source>
        <dbReference type="PROSITE-ProRule" id="PRU10040"/>
    </source>
</evidence>
<evidence type="ECO:0000256" key="1">
    <source>
        <dbReference type="ARBA" id="ARBA00005184"/>
    </source>
</evidence>
<dbReference type="InterPro" id="IPR012334">
    <property type="entry name" value="Pectin_lyas_fold"/>
</dbReference>
<name>A0AAP0F9P0_9MAGN</name>
<evidence type="ECO:0000256" key="2">
    <source>
        <dbReference type="ARBA" id="ARBA00022801"/>
    </source>
</evidence>
<sequence length="314" mass="35082">MGEGLLASWKASTSRTDFVVAKDGTGSHKTVNEAVAAALAHRMRNQNDRLVIHVKEGVYTEKVDITREMKNLMFVGDGVDRTVITGRRNVIDGATTFNSASFTGPEKQQAVALTVASDLSVFYRCSFKGFQDTLFMHSQRQFYRDCHVYGTIDFIFGNPAVVLQNCDIFVRQPMQHQANMITAQGRESPNERTGISIHMSRVVAAPDVHLKGTTRSYLGRPWKMFSRTVFMKTDLDGLIDPEGWTEWSGSFGISTLFYGEFMNTGVGASTERRVKWPGFHVIRDARDVMPFTVARLIQGESWIPMSGVPFFAGV</sequence>
<dbReference type="GO" id="GO:0042545">
    <property type="term" value="P:cell wall modification"/>
    <property type="evidence" value="ECO:0007669"/>
    <property type="project" value="UniProtKB-UniRule"/>
</dbReference>
<organism evidence="7 8">
    <name type="scientific">Stephania japonica</name>
    <dbReference type="NCBI Taxonomy" id="461633"/>
    <lineage>
        <taxon>Eukaryota</taxon>
        <taxon>Viridiplantae</taxon>
        <taxon>Streptophyta</taxon>
        <taxon>Embryophyta</taxon>
        <taxon>Tracheophyta</taxon>
        <taxon>Spermatophyta</taxon>
        <taxon>Magnoliopsida</taxon>
        <taxon>Ranunculales</taxon>
        <taxon>Menispermaceae</taxon>
        <taxon>Menispermoideae</taxon>
        <taxon>Cissampelideae</taxon>
        <taxon>Stephania</taxon>
    </lineage>
</organism>
<keyword evidence="3 5" id="KW-0063">Aspartyl esterase</keyword>
<dbReference type="Proteomes" id="UP001417504">
    <property type="component" value="Unassembled WGS sequence"/>
</dbReference>
<protein>
    <recommendedName>
        <fullName evidence="5">Pectinesterase</fullName>
        <ecNumber evidence="5">3.1.1.11</ecNumber>
    </recommendedName>
</protein>
<dbReference type="InterPro" id="IPR011050">
    <property type="entry name" value="Pectin_lyase_fold/virulence"/>
</dbReference>
<evidence type="ECO:0000313" key="7">
    <source>
        <dbReference type="EMBL" id="KAK9103209.1"/>
    </source>
</evidence>
<dbReference type="SUPFAM" id="SSF51126">
    <property type="entry name" value="Pectin lyase-like"/>
    <property type="match status" value="1"/>
</dbReference>
<evidence type="ECO:0000256" key="5">
    <source>
        <dbReference type="RuleBase" id="RU000589"/>
    </source>
</evidence>
<dbReference type="Pfam" id="PF01095">
    <property type="entry name" value="Pectinesterase"/>
    <property type="match status" value="1"/>
</dbReference>
<comment type="pathway">
    <text evidence="1 5">Glycan metabolism; pectin degradation; 2-dehydro-3-deoxy-D-gluconate from pectin: step 1/5.</text>
</comment>
<dbReference type="InterPro" id="IPR033131">
    <property type="entry name" value="Pectinesterase_Asp_AS"/>
</dbReference>
<feature type="active site" evidence="4">
    <location>
        <position position="153"/>
    </location>
</feature>
<dbReference type="EMBL" id="JBBNAE010000008">
    <property type="protein sequence ID" value="KAK9103209.1"/>
    <property type="molecule type" value="Genomic_DNA"/>
</dbReference>
<dbReference type="PANTHER" id="PTHR31707">
    <property type="entry name" value="PECTINESTERASE"/>
    <property type="match status" value="1"/>
</dbReference>
<dbReference type="Gene3D" id="2.160.20.10">
    <property type="entry name" value="Single-stranded right-handed beta-helix, Pectin lyase-like"/>
    <property type="match status" value="1"/>
</dbReference>
<dbReference type="PROSITE" id="PS00503">
    <property type="entry name" value="PECTINESTERASE_2"/>
    <property type="match status" value="1"/>
</dbReference>
<dbReference type="EC" id="3.1.1.11" evidence="5"/>
<feature type="domain" description="Pectinesterase catalytic" evidence="6">
    <location>
        <begin position="17"/>
        <end position="300"/>
    </location>
</feature>
<comment type="caution">
    <text evidence="7">The sequence shown here is derived from an EMBL/GenBank/DDBJ whole genome shotgun (WGS) entry which is preliminary data.</text>
</comment>
<comment type="catalytic activity">
    <reaction evidence="5">
        <text>[(1-&gt;4)-alpha-D-galacturonosyl methyl ester](n) + n H2O = [(1-&gt;4)-alpha-D-galacturonosyl](n) + n methanol + n H(+)</text>
        <dbReference type="Rhea" id="RHEA:22380"/>
        <dbReference type="Rhea" id="RHEA-COMP:14570"/>
        <dbReference type="Rhea" id="RHEA-COMP:14573"/>
        <dbReference type="ChEBI" id="CHEBI:15377"/>
        <dbReference type="ChEBI" id="CHEBI:15378"/>
        <dbReference type="ChEBI" id="CHEBI:17790"/>
        <dbReference type="ChEBI" id="CHEBI:140522"/>
        <dbReference type="ChEBI" id="CHEBI:140523"/>
        <dbReference type="EC" id="3.1.1.11"/>
    </reaction>
</comment>